<gene>
    <name evidence="1" type="ORF">X801_06911</name>
</gene>
<dbReference type="AlphaFoldDB" id="A0A1S8WSK8"/>
<dbReference type="PANTHER" id="PTHR33327:SF3">
    <property type="entry name" value="RNA-DIRECTED DNA POLYMERASE"/>
    <property type="match status" value="1"/>
</dbReference>
<evidence type="ECO:0000313" key="1">
    <source>
        <dbReference type="EMBL" id="OON17253.1"/>
    </source>
</evidence>
<dbReference type="PANTHER" id="PTHR33327">
    <property type="entry name" value="ENDONUCLEASE"/>
    <property type="match status" value="1"/>
</dbReference>
<feature type="non-terminal residue" evidence="1">
    <location>
        <position position="197"/>
    </location>
</feature>
<proteinExistence type="predicted"/>
<evidence type="ECO:0000313" key="2">
    <source>
        <dbReference type="Proteomes" id="UP000243686"/>
    </source>
</evidence>
<dbReference type="EMBL" id="KV895653">
    <property type="protein sequence ID" value="OON17253.1"/>
    <property type="molecule type" value="Genomic_DNA"/>
</dbReference>
<sequence length="197" mass="22046">MQGHTSSSDTLLADEGDTLLLNPYDVLKDALIKKTAATDEQNLRVLLAGVELGDRTPAQLLRHMTQIQGKQAVNESILKELWLQILPGDIRKVLSVVDKDTTLPKLAELADQVFSCYGTKPSPSVQSVVMNSNTQTDFEALKQQVLKLSLQISRISAKLTHHSRSNSCSHPKRSRSFFNRDESTWICRYHRKFGSKA</sequence>
<keyword evidence="2" id="KW-1185">Reference proteome</keyword>
<protein>
    <submittedName>
        <fullName evidence="1">Uncharacterized protein</fullName>
    </submittedName>
</protein>
<organism evidence="1 2">
    <name type="scientific">Opisthorchis viverrini</name>
    <name type="common">Southeast Asian liver fluke</name>
    <dbReference type="NCBI Taxonomy" id="6198"/>
    <lineage>
        <taxon>Eukaryota</taxon>
        <taxon>Metazoa</taxon>
        <taxon>Spiralia</taxon>
        <taxon>Lophotrochozoa</taxon>
        <taxon>Platyhelminthes</taxon>
        <taxon>Trematoda</taxon>
        <taxon>Digenea</taxon>
        <taxon>Opisthorchiida</taxon>
        <taxon>Opisthorchiata</taxon>
        <taxon>Opisthorchiidae</taxon>
        <taxon>Opisthorchis</taxon>
    </lineage>
</organism>
<dbReference type="Proteomes" id="UP000243686">
    <property type="component" value="Unassembled WGS sequence"/>
</dbReference>
<reference evidence="1 2" key="1">
    <citation type="submission" date="2015-03" db="EMBL/GenBank/DDBJ databases">
        <title>Draft genome of the nematode, Opisthorchis viverrini.</title>
        <authorList>
            <person name="Mitreva M."/>
        </authorList>
    </citation>
    <scope>NUCLEOTIDE SEQUENCE [LARGE SCALE GENOMIC DNA]</scope>
    <source>
        <strain evidence="1">Khon Kaen</strain>
    </source>
</reference>
<accession>A0A1S8WSK8</accession>
<name>A0A1S8WSK8_OPIVI</name>